<evidence type="ECO:0000256" key="4">
    <source>
        <dbReference type="ARBA" id="ARBA00022692"/>
    </source>
</evidence>
<proteinExistence type="inferred from homology"/>
<dbReference type="InterPro" id="IPR006043">
    <property type="entry name" value="NCS2"/>
</dbReference>
<feature type="transmembrane region" description="Helical" evidence="8">
    <location>
        <begin position="356"/>
        <end position="377"/>
    </location>
</feature>
<feature type="compositionally biased region" description="Basic and acidic residues" evidence="7">
    <location>
        <begin position="1"/>
        <end position="15"/>
    </location>
</feature>
<reference evidence="10 11" key="1">
    <citation type="submission" date="2019-06" db="EMBL/GenBank/DDBJ databases">
        <title>Quisquiliibacterium sp. nov., isolated from a maize field.</title>
        <authorList>
            <person name="Lin S.-Y."/>
            <person name="Tsai C.-F."/>
            <person name="Young C.-C."/>
        </authorList>
    </citation>
    <scope>NUCLEOTIDE SEQUENCE [LARGE SCALE GENOMIC DNA]</scope>
    <source>
        <strain evidence="10 11">CC-CFT501</strain>
    </source>
</reference>
<evidence type="ECO:0000256" key="7">
    <source>
        <dbReference type="SAM" id="MobiDB-lite"/>
    </source>
</evidence>
<feature type="transmembrane region" description="Helical" evidence="8">
    <location>
        <begin position="474"/>
        <end position="494"/>
    </location>
</feature>
<evidence type="ECO:0000313" key="10">
    <source>
        <dbReference type="EMBL" id="TXL68600.1"/>
    </source>
</evidence>
<dbReference type="Pfam" id="PF13492">
    <property type="entry name" value="GAF_3"/>
    <property type="match status" value="1"/>
</dbReference>
<dbReference type="RefSeq" id="WP_147702740.1">
    <property type="nucleotide sequence ID" value="NZ_VDUY01000001.1"/>
</dbReference>
<dbReference type="GO" id="GO:0042907">
    <property type="term" value="F:xanthine transmembrane transporter activity"/>
    <property type="evidence" value="ECO:0007669"/>
    <property type="project" value="TreeGrafter"/>
</dbReference>
<feature type="domain" description="GAF" evidence="9">
    <location>
        <begin position="137"/>
        <end position="278"/>
    </location>
</feature>
<keyword evidence="4 8" id="KW-0812">Transmembrane</keyword>
<feature type="transmembrane region" description="Helical" evidence="8">
    <location>
        <begin position="630"/>
        <end position="651"/>
    </location>
</feature>
<dbReference type="PANTHER" id="PTHR42810">
    <property type="entry name" value="PURINE PERMEASE C1399.01C-RELATED"/>
    <property type="match status" value="1"/>
</dbReference>
<feature type="region of interest" description="Disordered" evidence="7">
    <location>
        <begin position="1"/>
        <end position="24"/>
    </location>
</feature>
<comment type="caution">
    <text evidence="10">The sequence shown here is derived from an EMBL/GenBank/DDBJ whole genome shotgun (WGS) entry which is preliminary data.</text>
</comment>
<accession>A0A5C8P503</accession>
<dbReference type="AlphaFoldDB" id="A0A5C8P503"/>
<keyword evidence="6 8" id="KW-0472">Membrane</keyword>
<dbReference type="InterPro" id="IPR029016">
    <property type="entry name" value="GAF-like_dom_sf"/>
</dbReference>
<sequence length="839" mass="87131">MTRGRLLDAGERAGANDEGASGASGRALRRLLRKPGLAEYLASELTRLGPRHALTDPQGKAVAGDPIELDGEHQVVTIDGRPVARVYGPRAGELARLLRVLFAQEAETGALARESLDRYKEVTMLYAVSEKIIGATDSGEIAQVLCEEAARFLRCDSATALLLNPETNRLETAAGRGDPFHDRATRDVADDIVASVLQSGVGEIVNEVSSDSRSLAARNRLQSIICSPLRSHDRVFGVLVAGMRARREFSAGELQAVNSMAAHAAAAIEAARLDRALKSTSGKPVDLIYAVDDRPPVGVALLLAFQHVLIAVMSLAYPVLVTLEAGGSRSAAASVVSMSLVAMAVATLLQTSRSGWVGSGFLAPYITSAIYLGPSLLAARLGGLGLVFGMTIFAGAVTLLMSQLVLRFRKLFPPEVSGVVVLMVGLSIVPVALPQVFGGGDGVAVARSASIGVGLLTLGAIVVLSVLPFRRIRLYATAAGMGLGYLAGAAAGLLDVTTAQRVGELPLFGMLALPAEGLRFEVALVMPFFAAALASGVKEAGLVTSCQKTNDAGWKRPDMRSTSGAIMASGVGNLAAGALGGVGLGISGGSVGLAAATGATARVLGLVVAGMFLALAFMPKATTLLSMMPAPVMGAGLLFVACHLVSSGAELVTARMLDARRNYVVGLPLLAGVGLMAMPGIAEDAPAWALALAGSPLSVSTILALVLNLGLNAGVSSRAKLDLVFDSGTADRILRFFERQGASWGARGDVIHRAAPAVTEWCEELAIVSGATSLEVALQFDEFRLSVVVRNGQPGSARSGAQSLDQSAALERVARTIERRYDCRARILDAQSICFEFEH</sequence>
<feature type="transmembrane region" description="Helical" evidence="8">
    <location>
        <begin position="663"/>
        <end position="682"/>
    </location>
</feature>
<comment type="subcellular location">
    <subcellularLocation>
        <location evidence="1">Membrane</location>
        <topology evidence="1">Multi-pass membrane protein</topology>
    </subcellularLocation>
</comment>
<name>A0A5C8P503_9BURK</name>
<organism evidence="10 11">
    <name type="scientific">Zeimonas arvi</name>
    <dbReference type="NCBI Taxonomy" id="2498847"/>
    <lineage>
        <taxon>Bacteria</taxon>
        <taxon>Pseudomonadati</taxon>
        <taxon>Pseudomonadota</taxon>
        <taxon>Betaproteobacteria</taxon>
        <taxon>Burkholderiales</taxon>
        <taxon>Burkholderiaceae</taxon>
        <taxon>Zeimonas</taxon>
    </lineage>
</organism>
<feature type="transmembrane region" description="Helical" evidence="8">
    <location>
        <begin position="418"/>
        <end position="437"/>
    </location>
</feature>
<evidence type="ECO:0000256" key="6">
    <source>
        <dbReference type="ARBA" id="ARBA00023136"/>
    </source>
</evidence>
<evidence type="ECO:0000256" key="1">
    <source>
        <dbReference type="ARBA" id="ARBA00004141"/>
    </source>
</evidence>
<keyword evidence="3" id="KW-0813">Transport</keyword>
<gene>
    <name evidence="10" type="ORF">FHP08_02650</name>
</gene>
<keyword evidence="5 8" id="KW-1133">Transmembrane helix</keyword>
<evidence type="ECO:0000256" key="2">
    <source>
        <dbReference type="ARBA" id="ARBA00008821"/>
    </source>
</evidence>
<dbReference type="PANTHER" id="PTHR42810:SF2">
    <property type="entry name" value="PURINE PERMEASE C1399.01C-RELATED"/>
    <property type="match status" value="1"/>
</dbReference>
<dbReference type="Pfam" id="PF00860">
    <property type="entry name" value="Xan_ur_permease"/>
    <property type="match status" value="1"/>
</dbReference>
<evidence type="ECO:0000256" key="5">
    <source>
        <dbReference type="ARBA" id="ARBA00022989"/>
    </source>
</evidence>
<dbReference type="EMBL" id="VDUY01000001">
    <property type="protein sequence ID" value="TXL68600.1"/>
    <property type="molecule type" value="Genomic_DNA"/>
</dbReference>
<evidence type="ECO:0000256" key="3">
    <source>
        <dbReference type="ARBA" id="ARBA00022448"/>
    </source>
</evidence>
<feature type="transmembrane region" description="Helical" evidence="8">
    <location>
        <begin position="297"/>
        <end position="319"/>
    </location>
</feature>
<feature type="transmembrane region" description="Helical" evidence="8">
    <location>
        <begin position="599"/>
        <end position="618"/>
    </location>
</feature>
<dbReference type="OrthoDB" id="9805749at2"/>
<keyword evidence="11" id="KW-1185">Reference proteome</keyword>
<evidence type="ECO:0000313" key="11">
    <source>
        <dbReference type="Proteomes" id="UP000321548"/>
    </source>
</evidence>
<feature type="transmembrane region" description="Helical" evidence="8">
    <location>
        <begin position="449"/>
        <end position="467"/>
    </location>
</feature>
<dbReference type="SMART" id="SM00065">
    <property type="entry name" value="GAF"/>
    <property type="match status" value="1"/>
</dbReference>
<feature type="transmembrane region" description="Helical" evidence="8">
    <location>
        <begin position="383"/>
        <end position="406"/>
    </location>
</feature>
<dbReference type="SUPFAM" id="SSF55781">
    <property type="entry name" value="GAF domain-like"/>
    <property type="match status" value="1"/>
</dbReference>
<feature type="transmembrane region" description="Helical" evidence="8">
    <location>
        <begin position="688"/>
        <end position="711"/>
    </location>
</feature>
<protein>
    <submittedName>
        <fullName evidence="10">GAF domain-containing protein</fullName>
    </submittedName>
</protein>
<feature type="transmembrane region" description="Helical" evidence="8">
    <location>
        <begin position="565"/>
        <end position="587"/>
    </location>
</feature>
<evidence type="ECO:0000259" key="9">
    <source>
        <dbReference type="SMART" id="SM00065"/>
    </source>
</evidence>
<comment type="similarity">
    <text evidence="2">Belongs to the nucleobase:cation symporter-2 (NCS2) (TC 2.A.40) family.</text>
</comment>
<feature type="transmembrane region" description="Helical" evidence="8">
    <location>
        <begin position="331"/>
        <end position="349"/>
    </location>
</feature>
<dbReference type="InterPro" id="IPR003018">
    <property type="entry name" value="GAF"/>
</dbReference>
<dbReference type="Proteomes" id="UP000321548">
    <property type="component" value="Unassembled WGS sequence"/>
</dbReference>
<dbReference type="GO" id="GO:0005886">
    <property type="term" value="C:plasma membrane"/>
    <property type="evidence" value="ECO:0007669"/>
    <property type="project" value="TreeGrafter"/>
</dbReference>
<evidence type="ECO:0000256" key="8">
    <source>
        <dbReference type="SAM" id="Phobius"/>
    </source>
</evidence>
<dbReference type="Gene3D" id="3.30.450.40">
    <property type="match status" value="1"/>
</dbReference>